<dbReference type="PANTHER" id="PTHR16026:SF0">
    <property type="entry name" value="CARTILAGE ACIDIC PROTEIN 1"/>
    <property type="match status" value="1"/>
</dbReference>
<dbReference type="Proteomes" id="UP000634668">
    <property type="component" value="Unassembled WGS sequence"/>
</dbReference>
<comment type="caution">
    <text evidence="3">The sequence shown here is derived from an EMBL/GenBank/DDBJ whole genome shotgun (WGS) entry which is preliminary data.</text>
</comment>
<dbReference type="InterPro" id="IPR027039">
    <property type="entry name" value="Crtac1"/>
</dbReference>
<dbReference type="Gene3D" id="2.130.10.130">
    <property type="entry name" value="Integrin alpha, N-terminal"/>
    <property type="match status" value="4"/>
</dbReference>
<reference evidence="3" key="1">
    <citation type="journal article" date="2014" name="Int. J. Syst. Evol. Microbiol.">
        <title>Complete genome sequence of Corynebacterium casei LMG S-19264T (=DSM 44701T), isolated from a smear-ripened cheese.</title>
        <authorList>
            <consortium name="US DOE Joint Genome Institute (JGI-PGF)"/>
            <person name="Walter F."/>
            <person name="Albersmeier A."/>
            <person name="Kalinowski J."/>
            <person name="Ruckert C."/>
        </authorList>
    </citation>
    <scope>NUCLEOTIDE SEQUENCE</scope>
    <source>
        <strain evidence="3">KCTC 12113</strain>
    </source>
</reference>
<reference evidence="3" key="2">
    <citation type="submission" date="2020-09" db="EMBL/GenBank/DDBJ databases">
        <authorList>
            <person name="Sun Q."/>
            <person name="Kim S."/>
        </authorList>
    </citation>
    <scope>NUCLEOTIDE SEQUENCE</scope>
    <source>
        <strain evidence="3">KCTC 12113</strain>
    </source>
</reference>
<dbReference type="SUPFAM" id="SSF69318">
    <property type="entry name" value="Integrin alpha N-terminal domain"/>
    <property type="match status" value="3"/>
</dbReference>
<dbReference type="AlphaFoldDB" id="A0A918MKU5"/>
<evidence type="ECO:0000313" key="4">
    <source>
        <dbReference type="Proteomes" id="UP000634668"/>
    </source>
</evidence>
<dbReference type="Pfam" id="PF07593">
    <property type="entry name" value="UnbV_ASPIC"/>
    <property type="match status" value="1"/>
</dbReference>
<proteinExistence type="predicted"/>
<evidence type="ECO:0000259" key="2">
    <source>
        <dbReference type="Pfam" id="PF07593"/>
    </source>
</evidence>
<keyword evidence="4" id="KW-1185">Reference proteome</keyword>
<name>A0A918MKU5_9FLAO</name>
<dbReference type="InterPro" id="IPR013517">
    <property type="entry name" value="FG-GAP"/>
</dbReference>
<dbReference type="Pfam" id="PF13517">
    <property type="entry name" value="FG-GAP_3"/>
    <property type="match status" value="5"/>
</dbReference>
<dbReference type="InterPro" id="IPR028994">
    <property type="entry name" value="Integrin_alpha_N"/>
</dbReference>
<organism evidence="3 4">
    <name type="scientific">Arenibacter certesii</name>
    <dbReference type="NCBI Taxonomy" id="228955"/>
    <lineage>
        <taxon>Bacteria</taxon>
        <taxon>Pseudomonadati</taxon>
        <taxon>Bacteroidota</taxon>
        <taxon>Flavobacteriia</taxon>
        <taxon>Flavobacteriales</taxon>
        <taxon>Flavobacteriaceae</taxon>
        <taxon>Arenibacter</taxon>
    </lineage>
</organism>
<evidence type="ECO:0000313" key="3">
    <source>
        <dbReference type="EMBL" id="GGW31844.1"/>
    </source>
</evidence>
<accession>A0A918MKU5</accession>
<gene>
    <name evidence="3" type="ORF">GCM10007383_16080</name>
</gene>
<dbReference type="EMBL" id="BMWP01000009">
    <property type="protein sequence ID" value="GGW31844.1"/>
    <property type="molecule type" value="Genomic_DNA"/>
</dbReference>
<sequence length="1079" mass="119980">MFSLLPGSKTGITFKPILKETEEFNILTYGYIYNGGGVAIGDLNNDGLQDIYFTGSMVGSRLYINKGDWEFEEIAEKAGVFAEGLWNTGVTMVDINGDGFLDIYVCRSAAKDAHKRKNLLFINNGDLTFTEEASAYGIDDSGYSTQGAFFDYDRDGDLDLYLVNHSVQEYASFSKLSNTLKQKRNPDYEDRLYRNDNGKFVDVSEEAGLTSNVLGFGLGIAISDINNDDWPDIYISNDFNEQDYLYVNNQDGTFNESLEEYIGHTSHFSMGSDIADINNDGYTDIITLDMLPEGNHRLKMVSGPDNYDKNSFLINSGFYHQSMRNMLHLNNKGKSFSEIGQFAGVSNTDWSWAALFADLDNDGYKDLYITNGVKRDYTNMDFLNYAVQKKIDKNKTGVEIAITDLLENMPATLEENYTYKNNGNLTFSKVNKDWGLNRKSLSNGAAYADLDNDGDLDLVVNNIDEHPFIYRNNSNIHTNNATVKINLKGEGMNTFGIGSKVIVKTKTLEMVQEMMPTRGFQSSVDYNLIFGLGEDKTIKEIIVKWPDGKTEILNNIVSDKTITVFQKNAKNYDTNVQNNLNPLFNEVTSDSLLKHTHKENNFNDFKREQLLPHKLSTQGPKIGVADVNKDGLEDMFIGGAKGRAGQLFLQTNAGRFVPTNQNIFEKEKDAEDIGVLFFDANNDGHIDLYVVSGGNEYEADSEELQDRIYFNDGKGNFKRNKQALPIMITSGSVAKAVDIDGDGDLDLFVGGRLVPGRYPSSPRSYILENDGMGIFKDITASINPSLEFPGMVTDALWTDTNGDGKPDLIVVGEWMAIKVFESQNGKLIETTETNGLKDSKGWWNAIIEGDFDNDGDLDYVIGNFGLNSQLKASVAEPVTLYAKDFDNNGSIDPILCSYVDGENYPVFSKDDLVGQLNMLKTKYVNYSDYASAKITDIFTNKELEEATLYKANNFASSYMENLGEGNFKLSPLPATTQFAPIHGMLADDFNGDGHLDLILAGNFFGTRVKYGRYDANKGDVLVGDGLGNFNPVNVLKTGINISGEVRSVSKITRNDGSEILLFARNNDATKLFKIQSSLP</sequence>
<feature type="domain" description="ASPIC/UnbV" evidence="2">
    <location>
        <begin position="496"/>
        <end position="563"/>
    </location>
</feature>
<evidence type="ECO:0000256" key="1">
    <source>
        <dbReference type="ARBA" id="ARBA00022729"/>
    </source>
</evidence>
<dbReference type="InterPro" id="IPR011519">
    <property type="entry name" value="UnbV_ASPIC"/>
</dbReference>
<dbReference type="PANTHER" id="PTHR16026">
    <property type="entry name" value="CARTILAGE ACIDIC PROTEIN 1"/>
    <property type="match status" value="1"/>
</dbReference>
<keyword evidence="1" id="KW-0732">Signal</keyword>
<protein>
    <recommendedName>
        <fullName evidence="2">ASPIC/UnbV domain-containing protein</fullName>
    </recommendedName>
</protein>